<gene>
    <name evidence="5" type="ORF">FKR81_25700</name>
</gene>
<dbReference type="SMART" id="SM01134">
    <property type="entry name" value="DeoRC"/>
    <property type="match status" value="1"/>
</dbReference>
<organism evidence="5 6">
    <name type="scientific">Lentzea tibetensis</name>
    <dbReference type="NCBI Taxonomy" id="2591470"/>
    <lineage>
        <taxon>Bacteria</taxon>
        <taxon>Bacillati</taxon>
        <taxon>Actinomycetota</taxon>
        <taxon>Actinomycetes</taxon>
        <taxon>Pseudonocardiales</taxon>
        <taxon>Pseudonocardiaceae</taxon>
        <taxon>Lentzea</taxon>
    </lineage>
</organism>
<evidence type="ECO:0000256" key="3">
    <source>
        <dbReference type="ARBA" id="ARBA00023163"/>
    </source>
</evidence>
<keyword evidence="1" id="KW-0805">Transcription regulation</keyword>
<protein>
    <submittedName>
        <fullName evidence="5">DeoR/GlpR transcriptional regulator</fullName>
    </submittedName>
</protein>
<evidence type="ECO:0000313" key="6">
    <source>
        <dbReference type="Proteomes" id="UP000316639"/>
    </source>
</evidence>
<keyword evidence="3" id="KW-0804">Transcription</keyword>
<reference evidence="5 6" key="1">
    <citation type="submission" date="2019-07" db="EMBL/GenBank/DDBJ databases">
        <title>Lentzea xizangensis sp. nov., isolated from Qinghai-Tibetan Plateau Soils.</title>
        <authorList>
            <person name="Huang J."/>
        </authorList>
    </citation>
    <scope>NUCLEOTIDE SEQUENCE [LARGE SCALE GENOMIC DNA]</scope>
    <source>
        <strain evidence="5 6">FXJ1.1311</strain>
    </source>
</reference>
<proteinExistence type="predicted"/>
<dbReference type="InterPro" id="IPR036390">
    <property type="entry name" value="WH_DNA-bd_sf"/>
</dbReference>
<dbReference type="Pfam" id="PF00455">
    <property type="entry name" value="DeoRC"/>
    <property type="match status" value="1"/>
</dbReference>
<dbReference type="PANTHER" id="PTHR30363:SF44">
    <property type="entry name" value="AGA OPERON TRANSCRIPTIONAL REPRESSOR-RELATED"/>
    <property type="match status" value="1"/>
</dbReference>
<dbReference type="GO" id="GO:0003700">
    <property type="term" value="F:DNA-binding transcription factor activity"/>
    <property type="evidence" value="ECO:0007669"/>
    <property type="project" value="InterPro"/>
</dbReference>
<dbReference type="OrthoDB" id="7688673at2"/>
<dbReference type="RefSeq" id="WP_146355250.1">
    <property type="nucleotide sequence ID" value="NZ_VOBR01000017.1"/>
</dbReference>
<name>A0A563ENZ8_9PSEU</name>
<evidence type="ECO:0000256" key="2">
    <source>
        <dbReference type="ARBA" id="ARBA00023125"/>
    </source>
</evidence>
<dbReference type="PROSITE" id="PS51000">
    <property type="entry name" value="HTH_DEOR_2"/>
    <property type="match status" value="1"/>
</dbReference>
<dbReference type="EMBL" id="VOBR01000017">
    <property type="protein sequence ID" value="TWP49069.1"/>
    <property type="molecule type" value="Genomic_DNA"/>
</dbReference>
<dbReference type="InterPro" id="IPR001034">
    <property type="entry name" value="DeoR_HTH"/>
</dbReference>
<dbReference type="InterPro" id="IPR018356">
    <property type="entry name" value="Tscrpt_reg_HTH_DeoR_CS"/>
</dbReference>
<dbReference type="PRINTS" id="PR00037">
    <property type="entry name" value="HTHLACR"/>
</dbReference>
<dbReference type="InterPro" id="IPR037171">
    <property type="entry name" value="NagB/RpiA_transferase-like"/>
</dbReference>
<dbReference type="Proteomes" id="UP000316639">
    <property type="component" value="Unassembled WGS sequence"/>
</dbReference>
<evidence type="ECO:0000259" key="4">
    <source>
        <dbReference type="PROSITE" id="PS51000"/>
    </source>
</evidence>
<evidence type="ECO:0000313" key="5">
    <source>
        <dbReference type="EMBL" id="TWP49069.1"/>
    </source>
</evidence>
<dbReference type="Gene3D" id="1.10.10.10">
    <property type="entry name" value="Winged helix-like DNA-binding domain superfamily/Winged helix DNA-binding domain"/>
    <property type="match status" value="1"/>
</dbReference>
<comment type="caution">
    <text evidence="5">The sequence shown here is derived from an EMBL/GenBank/DDBJ whole genome shotgun (WGS) entry which is preliminary data.</text>
</comment>
<accession>A0A563ENZ8</accession>
<dbReference type="Pfam" id="PF08220">
    <property type="entry name" value="HTH_DeoR"/>
    <property type="match status" value="1"/>
</dbReference>
<dbReference type="InterPro" id="IPR050313">
    <property type="entry name" value="Carb_Metab_HTH_regulators"/>
</dbReference>
<sequence length="251" mass="27088">MLPQSRRDLILRTLRADGPSEVRALADKLGVSQATIRRDLEHLDTEGRLTRVYGGAMVVDDDHDDPWADVAAERVEDKDAVARACADMIKDGETVLLDIGTTAHRLARLLHGRALTVITSNLAVFDELRDDENVELVLLGGVVRRAYHSLVGYLTEDNLRQVHANRLFLGTSGVRGDGAVMDTTVVEVPVKRAMIKAADQVVLMADGGKFPGVGMARVCGPEILNVVVTTASADPATRRAFTDAGVEVVEA</sequence>
<dbReference type="AlphaFoldDB" id="A0A563ENZ8"/>
<dbReference type="GO" id="GO:0003677">
    <property type="term" value="F:DNA binding"/>
    <property type="evidence" value="ECO:0007669"/>
    <property type="project" value="UniProtKB-KW"/>
</dbReference>
<dbReference type="PANTHER" id="PTHR30363">
    <property type="entry name" value="HTH-TYPE TRANSCRIPTIONAL REGULATOR SRLR-RELATED"/>
    <property type="match status" value="1"/>
</dbReference>
<dbReference type="PROSITE" id="PS00894">
    <property type="entry name" value="HTH_DEOR_1"/>
    <property type="match status" value="1"/>
</dbReference>
<dbReference type="SUPFAM" id="SSF100950">
    <property type="entry name" value="NagB/RpiA/CoA transferase-like"/>
    <property type="match status" value="1"/>
</dbReference>
<dbReference type="SUPFAM" id="SSF46785">
    <property type="entry name" value="Winged helix' DNA-binding domain"/>
    <property type="match status" value="1"/>
</dbReference>
<feature type="domain" description="HTH deoR-type" evidence="4">
    <location>
        <begin position="3"/>
        <end position="58"/>
    </location>
</feature>
<evidence type="ECO:0000256" key="1">
    <source>
        <dbReference type="ARBA" id="ARBA00023015"/>
    </source>
</evidence>
<dbReference type="InterPro" id="IPR014036">
    <property type="entry name" value="DeoR-like_C"/>
</dbReference>
<dbReference type="InterPro" id="IPR036388">
    <property type="entry name" value="WH-like_DNA-bd_sf"/>
</dbReference>
<keyword evidence="6" id="KW-1185">Reference proteome</keyword>
<keyword evidence="2" id="KW-0238">DNA-binding</keyword>
<dbReference type="SMART" id="SM00420">
    <property type="entry name" value="HTH_DEOR"/>
    <property type="match status" value="1"/>
</dbReference>